<evidence type="ECO:0000256" key="2">
    <source>
        <dbReference type="ARBA" id="ARBA00023125"/>
    </source>
</evidence>
<dbReference type="PANTHER" id="PTHR46796">
    <property type="entry name" value="HTH-TYPE TRANSCRIPTIONAL ACTIVATOR RHAS-RELATED"/>
    <property type="match status" value="1"/>
</dbReference>
<keyword evidence="1" id="KW-0805">Transcription regulation</keyword>
<dbReference type="Gene3D" id="1.10.10.60">
    <property type="entry name" value="Homeodomain-like"/>
    <property type="match status" value="1"/>
</dbReference>
<evidence type="ECO:0000259" key="4">
    <source>
        <dbReference type="PROSITE" id="PS01124"/>
    </source>
</evidence>
<keyword evidence="3" id="KW-0804">Transcription</keyword>
<sequence length="315" mass="33926">MPSVGHVACSRAFDAWAAAINHSCGSFRVQTRAVGFSGSLKAYESSAVRASLVEASDGTQLLRTSEDVRKDGSDKFFAVLQLRGRCGIAQRDAQALLLPGDITLVDAAQPFDVQFITTARQVSLIVPRQALERNLRAMRVHCARRIPASSAVAGLVRHLMLATLGQIHAGLGRSEGEAALDAMVHLLRPAIDQAQEGEHPDGGGRLQRALDFIERHIDAEELGPEAIARGIGISVRGLYRLFAAQGLAVGQYIRNRRLDLCAETLRSATCPQKLAAVAYSWGFADPSHFSTAFKARFGVSPGQYRRQHLGGAAPH</sequence>
<organism evidence="5 6">
    <name type="scientific">Allofranklinella schreckenbergeri</name>
    <dbReference type="NCBI Taxonomy" id="1076744"/>
    <lineage>
        <taxon>Bacteria</taxon>
        <taxon>Pseudomonadati</taxon>
        <taxon>Pseudomonadota</taxon>
        <taxon>Betaproteobacteria</taxon>
        <taxon>Burkholderiales</taxon>
        <taxon>Comamonadaceae</taxon>
        <taxon>Allofranklinella</taxon>
    </lineage>
</organism>
<evidence type="ECO:0000256" key="1">
    <source>
        <dbReference type="ARBA" id="ARBA00023015"/>
    </source>
</evidence>
<dbReference type="Proteomes" id="UP000267521">
    <property type="component" value="Unassembled WGS sequence"/>
</dbReference>
<comment type="caution">
    <text evidence="5">The sequence shown here is derived from an EMBL/GenBank/DDBJ whole genome shotgun (WGS) entry which is preliminary data.</text>
</comment>
<keyword evidence="2" id="KW-0238">DNA-binding</keyword>
<evidence type="ECO:0000313" key="5">
    <source>
        <dbReference type="EMBL" id="RMW96230.1"/>
    </source>
</evidence>
<dbReference type="NCBIfam" id="NF007243">
    <property type="entry name" value="PRK09685.1"/>
    <property type="match status" value="1"/>
</dbReference>
<reference evidence="5 6" key="1">
    <citation type="submission" date="2018-10" db="EMBL/GenBank/DDBJ databases">
        <title>Comamonadaceae CDC group NO-1 genome sequencing and assembly.</title>
        <authorList>
            <person name="Bernier A.-M."/>
            <person name="Bernard K."/>
        </authorList>
    </citation>
    <scope>NUCLEOTIDE SEQUENCE [LARGE SCALE GENOMIC DNA]</scope>
    <source>
        <strain evidence="5 6">NML970147</strain>
    </source>
</reference>
<dbReference type="InterPro" id="IPR020449">
    <property type="entry name" value="Tscrpt_reg_AraC-type_HTH"/>
</dbReference>
<dbReference type="Pfam" id="PF12833">
    <property type="entry name" value="HTH_18"/>
    <property type="match status" value="1"/>
</dbReference>
<dbReference type="InterPro" id="IPR009057">
    <property type="entry name" value="Homeodomain-like_sf"/>
</dbReference>
<dbReference type="InterPro" id="IPR035418">
    <property type="entry name" value="AraC-bd_2"/>
</dbReference>
<accession>A0A3M6Q167</accession>
<dbReference type="SMART" id="SM00342">
    <property type="entry name" value="HTH_ARAC"/>
    <property type="match status" value="1"/>
</dbReference>
<dbReference type="GO" id="GO:0003700">
    <property type="term" value="F:DNA-binding transcription factor activity"/>
    <property type="evidence" value="ECO:0007669"/>
    <property type="project" value="InterPro"/>
</dbReference>
<dbReference type="PRINTS" id="PR00032">
    <property type="entry name" value="HTHARAC"/>
</dbReference>
<name>A0A3M6Q167_9BURK</name>
<dbReference type="RefSeq" id="WP_122238819.1">
    <property type="nucleotide sequence ID" value="NZ_RDQM01000012.1"/>
</dbReference>
<gene>
    <name evidence="5" type="primary">feaR</name>
    <name evidence="5" type="ORF">EBQ26_09695</name>
</gene>
<dbReference type="InterPro" id="IPR018060">
    <property type="entry name" value="HTH_AraC"/>
</dbReference>
<dbReference type="PROSITE" id="PS01124">
    <property type="entry name" value="HTH_ARAC_FAMILY_2"/>
    <property type="match status" value="1"/>
</dbReference>
<dbReference type="SUPFAM" id="SSF46689">
    <property type="entry name" value="Homeodomain-like"/>
    <property type="match status" value="1"/>
</dbReference>
<protein>
    <submittedName>
        <fullName evidence="5">Transcriptional regulator FeaR</fullName>
    </submittedName>
</protein>
<dbReference type="EMBL" id="RDQM01000012">
    <property type="protein sequence ID" value="RMW96230.1"/>
    <property type="molecule type" value="Genomic_DNA"/>
</dbReference>
<feature type="domain" description="HTH araC/xylS-type" evidence="4">
    <location>
        <begin position="207"/>
        <end position="307"/>
    </location>
</feature>
<dbReference type="PANTHER" id="PTHR46796:SF10">
    <property type="entry name" value="TRANSCRIPTIONAL ACTIVATOR FEAR"/>
    <property type="match status" value="1"/>
</dbReference>
<proteinExistence type="predicted"/>
<dbReference type="GO" id="GO:0043565">
    <property type="term" value="F:sequence-specific DNA binding"/>
    <property type="evidence" value="ECO:0007669"/>
    <property type="project" value="InterPro"/>
</dbReference>
<dbReference type="AlphaFoldDB" id="A0A3M6Q167"/>
<evidence type="ECO:0000256" key="3">
    <source>
        <dbReference type="ARBA" id="ARBA00023163"/>
    </source>
</evidence>
<evidence type="ECO:0000313" key="6">
    <source>
        <dbReference type="Proteomes" id="UP000267521"/>
    </source>
</evidence>
<dbReference type="InterPro" id="IPR050204">
    <property type="entry name" value="AraC_XylS_family_regulators"/>
</dbReference>
<dbReference type="Pfam" id="PF14525">
    <property type="entry name" value="AraC_binding_2"/>
    <property type="match status" value="1"/>
</dbReference>